<accession>A0ACC7PKV5</accession>
<gene>
    <name evidence="1" type="ORF">OOJ96_21240</name>
</gene>
<reference evidence="1" key="1">
    <citation type="submission" date="2022-11" db="EMBL/GenBank/DDBJ databases">
        <title>Draft genome sequences of strains of Pseudomonas imrae sp. nov.</title>
        <authorList>
            <person name="Salva Serra F."/>
            <person name="Nimje P."/>
            <person name="Moore E.R.B."/>
            <person name="Marathe N.P."/>
        </authorList>
    </citation>
    <scope>NUCLEOTIDE SEQUENCE</scope>
    <source>
        <strain evidence="1">15FMM2</strain>
    </source>
</reference>
<comment type="caution">
    <text evidence="1">The sequence shown here is derived from an EMBL/GenBank/DDBJ whole genome shotgun (WGS) entry which is preliminary data.</text>
</comment>
<keyword evidence="2" id="KW-1185">Reference proteome</keyword>
<organism evidence="1 2">
    <name type="scientific">Pseudomonas imrae</name>
    <dbReference type="NCBI Taxonomy" id="2992837"/>
    <lineage>
        <taxon>Bacteria</taxon>
        <taxon>Pseudomonadati</taxon>
        <taxon>Pseudomonadota</taxon>
        <taxon>Gammaproteobacteria</taxon>
        <taxon>Pseudomonadales</taxon>
        <taxon>Pseudomonadaceae</taxon>
        <taxon>Pseudomonas</taxon>
    </lineage>
</organism>
<proteinExistence type="predicted"/>
<protein>
    <submittedName>
        <fullName evidence="1">Leucine-rich repeat domain-containing protein</fullName>
    </submittedName>
</protein>
<sequence>MTTPVPQFSIQAAVQAVHNTPAGVHNRLAQWLGEASSDKRKALKNTRPVFSDWHVRASRQQHAPLKQAMGNNWAAQNQVDTALAALQTPQQFATSLLQPALDQRFSVTADVSTTYLRLYAPLSTPLLPIPTGGTKVWTVSLVEAALHNFDLAESEPKAYTPDSTFITQPSATGQFDTLPSVKSKISIVQFIRLCRELDVGKKYQAYLKDFFGFSNPVLKAALRNKVILSLKAEAQASLHMARLKNDVSDLAFYLLQGQLQGLEGMMLEGKKLLSHDLSLMDAPLTGIVLFAADLEVHRGEAPVIAYIPGDPQAPLKYYSNGTAFMQDLTDKLRSAEYQQFFSRFINHEHLGYFFANLNSRLSQVVWHKPVPGDPQPAWRDDPVSNPKLQFSATKITGDLYEHLYEGKLDKLLNDAQVIAVSTADADSNARWQRWDILKKIAKTLLEIAAFIATPFIPPLGVLMLGYTAFQLLDETFEGIIDWAEGLKDQAFGHLMSIFEQMVQLGMFAAGAPIAEGLLRQALPEKLWEFFDKLHPVTSGDGKTRLWNPDLKPYAHDIKLPAESRPNSEGLHAHERKKILPLNGQHFAVGQRSGNTFLEHPTRAHAYRPRVMGNGKGAWVTEVDQPLTWNHYTLLRRLGPSADALSEARLEQVRQISGIDDNALRKMYMDRQPPAPLVSDTLKRVDIDQQLEDFIDQMNSDDPLRYQQANPQTQLWVLSNTGLWPESRTLRFIDAKGETVWELKGQDDAAVAQIHEAQLKNGDFLKTVLETLDESERKALLEEEFGYPSTSVLVRAAKLRKRLARAAAEKRASLFDSLYRGQEKTDDARLQKIIDTTSGLPLSAAEEVLRAATGEELLEIDQGRVPSHLLEQARWAAHEIRTSRAYEGLYMKALDGSDTHRLALHSLEKLPGWSPQVRLEVTDFNRTGTVRDAIGDPQAPIQRVLVRTAEGNYVPENATGTLFGETDFYTAVLQALPDAQRDALGIHIGQGPVLRQTLRRYALPRAEVGKLLADAPVRKPTYDPNLMRLPGGMDGYHAPPATPGTSRQPSLEARLLDLYPSLRPEEIPETLSAIRSHPGSPEQTLQSLKHQFLQLEADLSTWHSNTPKTLLDTDLPLSRSVFEAEQHNRLFWKQQLIRAWRVETPEDNYFENTNDNGHQLLLTRPVYGELPVLKTDLRAISYLELKSYPTTRGTVGFLEHFPNLRGVNISDIALKTLPAKLNTLARLNELRLHNCGISLTNQSRTNLATLNGLRTLDLANNPLTLAPNLEHMSELQTLNLNQTQITQLPHGLTNRLQLTRADLSDNQIHELPDALFTLPRERAAALDLSGNPLSPATLARIKTYCQDTGEHFGADANLDERRLVHELYPTFTAREANRFIFKLPGGLDDVMATLVRLKADYQRLQTDLEEWAVDVPENHPTTSAPLHEQVRAQQQVTRRAFKTLLEECWQREAPLDENHEPLSDTYELASTLPVMGDLPKLNVTFKHVSRIELSGVQTTSIPEGFLKQFPQLETLLIHRYALQDIPLDIFKLAKLKTLSLTHSSVHLTPTTADALSGLENLGYLDLGDNALGITPNVSKMSGLSTLMIENAGLTEVPQGTFNLPSLNHLNLSNNQITELPTDILEVAPDWADDFELNGNPFSAATIAMLRTYYQRTAVDFGVIEVGLDEQMNPVPSPDESEEEMEQ</sequence>
<evidence type="ECO:0000313" key="1">
    <source>
        <dbReference type="EMBL" id="MFO2479916.1"/>
    </source>
</evidence>
<dbReference type="Proteomes" id="UP001637618">
    <property type="component" value="Unassembled WGS sequence"/>
</dbReference>
<dbReference type="EMBL" id="JAPEQY010000018">
    <property type="protein sequence ID" value="MFO2479916.1"/>
    <property type="molecule type" value="Genomic_DNA"/>
</dbReference>
<name>A0ACC7PKV5_9PSED</name>
<evidence type="ECO:0000313" key="2">
    <source>
        <dbReference type="Proteomes" id="UP001637618"/>
    </source>
</evidence>